<evidence type="ECO:0000256" key="5">
    <source>
        <dbReference type="ARBA" id="ARBA00023224"/>
    </source>
</evidence>
<evidence type="ECO:0000256" key="4">
    <source>
        <dbReference type="ARBA" id="ARBA00023098"/>
    </source>
</evidence>
<evidence type="ECO:0000259" key="10">
    <source>
        <dbReference type="PROSITE" id="PS50008"/>
    </source>
</evidence>
<dbReference type="Pfam" id="PF00387">
    <property type="entry name" value="PI-PLC-Y"/>
    <property type="match status" value="1"/>
</dbReference>
<dbReference type="InterPro" id="IPR056584">
    <property type="entry name" value="EF-hand_15"/>
</dbReference>
<accession>J3P973</accession>
<evidence type="ECO:0000313" key="12">
    <source>
        <dbReference type="EnsemblFungi" id="EJT73209"/>
    </source>
</evidence>
<keyword evidence="3 7" id="KW-0442">Lipid degradation</keyword>
<evidence type="ECO:0000256" key="3">
    <source>
        <dbReference type="ARBA" id="ARBA00022963"/>
    </source>
</evidence>
<dbReference type="EMBL" id="GL385399">
    <property type="protein sequence ID" value="EJT73209.1"/>
    <property type="molecule type" value="Genomic_DNA"/>
</dbReference>
<dbReference type="SMART" id="SM00239">
    <property type="entry name" value="C2"/>
    <property type="match status" value="1"/>
</dbReference>
<reference evidence="12" key="4">
    <citation type="journal article" date="2015" name="G3 (Bethesda)">
        <title>Genome sequences of three phytopathogenic species of the Magnaporthaceae family of fungi.</title>
        <authorList>
            <person name="Okagaki L.H."/>
            <person name="Nunes C.C."/>
            <person name="Sailsbery J."/>
            <person name="Clay B."/>
            <person name="Brown D."/>
            <person name="John T."/>
            <person name="Oh Y."/>
            <person name="Young N."/>
            <person name="Fitzgerald M."/>
            <person name="Haas B.J."/>
            <person name="Zeng Q."/>
            <person name="Young S."/>
            <person name="Adiconis X."/>
            <person name="Fan L."/>
            <person name="Levin J.Z."/>
            <person name="Mitchell T.K."/>
            <person name="Okubara P.A."/>
            <person name="Farman M.L."/>
            <person name="Kohn L.M."/>
            <person name="Birren B."/>
            <person name="Ma L.-J."/>
            <person name="Dean R.A."/>
        </authorList>
    </citation>
    <scope>NUCLEOTIDE SEQUENCE</scope>
    <source>
        <strain evidence="12">R3-111a-1</strain>
    </source>
</reference>
<comment type="function">
    <text evidence="6">The production of the second messenger molecules diacylglycerol (DAG) and inositol 1,4,5-trisphosphate (IP3) is mediated by activated phosphatidylinositol-specific phospholipase C enzymes.</text>
</comment>
<evidence type="ECO:0000256" key="8">
    <source>
        <dbReference type="SAM" id="MobiDB-lite"/>
    </source>
</evidence>
<dbReference type="CDD" id="cd08598">
    <property type="entry name" value="PI-PLC1c_yeast"/>
    <property type="match status" value="1"/>
</dbReference>
<dbReference type="Gene3D" id="3.20.20.190">
    <property type="entry name" value="Phosphatidylinositol (PI) phosphodiesterase"/>
    <property type="match status" value="2"/>
</dbReference>
<dbReference type="OrthoDB" id="269822at2759"/>
<dbReference type="EnsemblFungi" id="EJT73209">
    <property type="protein sequence ID" value="EJT73209"/>
    <property type="gene ID" value="GGTG_10058"/>
</dbReference>
<dbReference type="GO" id="GO:0016042">
    <property type="term" value="P:lipid catabolic process"/>
    <property type="evidence" value="ECO:0007669"/>
    <property type="project" value="UniProtKB-KW"/>
</dbReference>
<dbReference type="PANTHER" id="PTHR10336:SF82">
    <property type="entry name" value="PHOSPHOINOSITIDE PHOSPHOLIPASE C"/>
    <property type="match status" value="1"/>
</dbReference>
<dbReference type="InterPro" id="IPR017946">
    <property type="entry name" value="PLC-like_Pdiesterase_TIM-brl"/>
</dbReference>
<dbReference type="GO" id="GO:0048015">
    <property type="term" value="P:phosphatidylinositol-mediated signaling"/>
    <property type="evidence" value="ECO:0007669"/>
    <property type="project" value="TreeGrafter"/>
</dbReference>
<evidence type="ECO:0000313" key="13">
    <source>
        <dbReference type="Proteomes" id="UP000006039"/>
    </source>
</evidence>
<evidence type="ECO:0000313" key="11">
    <source>
        <dbReference type="EMBL" id="EJT73209.1"/>
    </source>
</evidence>
<feature type="compositionally biased region" description="Polar residues" evidence="8">
    <location>
        <begin position="1"/>
        <end position="12"/>
    </location>
</feature>
<dbReference type="CDD" id="cd00275">
    <property type="entry name" value="C2_PLC_like"/>
    <property type="match status" value="1"/>
</dbReference>
<keyword evidence="5" id="KW-0807">Transducer</keyword>
<dbReference type="FunFam" id="3.20.20.190:FF:000039">
    <property type="entry name" value="Phosphoinositide phospholipase C"/>
    <property type="match status" value="1"/>
</dbReference>
<comment type="catalytic activity">
    <reaction evidence="1 7">
        <text>a 1,2-diacyl-sn-glycero-3-phospho-(1D-myo-inositol-4,5-bisphosphate) + H2O = 1D-myo-inositol 1,4,5-trisphosphate + a 1,2-diacyl-sn-glycerol + H(+)</text>
        <dbReference type="Rhea" id="RHEA:33179"/>
        <dbReference type="ChEBI" id="CHEBI:15377"/>
        <dbReference type="ChEBI" id="CHEBI:15378"/>
        <dbReference type="ChEBI" id="CHEBI:17815"/>
        <dbReference type="ChEBI" id="CHEBI:58456"/>
        <dbReference type="ChEBI" id="CHEBI:203600"/>
        <dbReference type="EC" id="3.1.4.11"/>
    </reaction>
</comment>
<dbReference type="HOGENOM" id="CLU_002738_3_0_1"/>
<protein>
    <recommendedName>
        <fullName evidence="7">Phosphoinositide phospholipase C</fullName>
        <ecNumber evidence="7">3.1.4.11</ecNumber>
    </recommendedName>
</protein>
<dbReference type="InterPro" id="IPR035892">
    <property type="entry name" value="C2_domain_sf"/>
</dbReference>
<organism evidence="11">
    <name type="scientific">Gaeumannomyces tritici (strain R3-111a-1)</name>
    <name type="common">Wheat and barley take-all root rot fungus</name>
    <name type="synonym">Gaeumannomyces graminis var. tritici</name>
    <dbReference type="NCBI Taxonomy" id="644352"/>
    <lineage>
        <taxon>Eukaryota</taxon>
        <taxon>Fungi</taxon>
        <taxon>Dikarya</taxon>
        <taxon>Ascomycota</taxon>
        <taxon>Pezizomycotina</taxon>
        <taxon>Sordariomycetes</taxon>
        <taxon>Sordariomycetidae</taxon>
        <taxon>Magnaporthales</taxon>
        <taxon>Magnaporthaceae</taxon>
        <taxon>Gaeumannomyces</taxon>
    </lineage>
</organism>
<proteinExistence type="predicted"/>
<dbReference type="SMART" id="SM00148">
    <property type="entry name" value="PLCXc"/>
    <property type="match status" value="1"/>
</dbReference>
<evidence type="ECO:0000256" key="7">
    <source>
        <dbReference type="RuleBase" id="RU361133"/>
    </source>
</evidence>
<dbReference type="InterPro" id="IPR000909">
    <property type="entry name" value="PLipase_C_PInositol-sp_X_dom"/>
</dbReference>
<sequence>MAQAPETQQAAHQVTHRAGGGVSGEAHSVPALNAALVTHLTRIYKAHQHKDSQTWSEEQVATFLRHVQGDAESDSPLAGRKDLDVSGFLAYIASPASSFIGSAKDQDLSWPLASYFISSSHNTYLTGNQLYSLSSTDAYKDVLLRGCRCIEIDVWDGDESDADTSSISSASDSDKYAKRKERVNKVKEKLPRTLTTRFKDTSLGRRLGHFVESKTEPKQQPSSSLSPASTHSNSASGGGGTEAGQEPKAVLQKSPTPVGAAEPRVYHGYTLTNDVSFRDVCYAVRDNAFTASDLPLIVSLEVHCRPQQQQCMVDIMQQAFKGYLLPQPEEDATALPALEALRNKILIKVKYAPPGLEAKVSVSPVDETVGKDEVVPPATAASDQKPKKKSKIIQALSQLGVFTRGVSFKSLTQPEAAMPTHIFSLSEKSVLEVHEKSPKALFDHNKHFLMRAYPSGLRIKSSNLDPVVFWRKGIQVVALNWQSWDEGIHLNEGMFAGTKGYVLKPEGYRGAKTPGADDATKGETQATAVAHRTLDLTVEVLAAQDLPLPPGDDNPKSFRPYVKVELHVEEPGERHGAGPGDDPSAGPAVETREKEGEYKLKTKTQRGVDPDFAGEPLCFAAVPGVVEELAFVRVTVRDDELGRDALAAWACVRLDRLRVGYRVVRLLNAKGMETKGLVLVKISKKLY</sequence>
<dbReference type="InterPro" id="IPR001192">
    <property type="entry name" value="PI-PLC_fam"/>
</dbReference>
<dbReference type="SUPFAM" id="SSF51695">
    <property type="entry name" value="PLC-like phosphodiesterases"/>
    <property type="match status" value="1"/>
</dbReference>
<evidence type="ECO:0000259" key="9">
    <source>
        <dbReference type="PROSITE" id="PS50004"/>
    </source>
</evidence>
<gene>
    <name evidence="12" type="primary">20350516</name>
    <name evidence="11" type="ORF">GGTG_10058</name>
</gene>
<dbReference type="STRING" id="644352.J3P973"/>
<reference evidence="11" key="3">
    <citation type="submission" date="2010-09" db="EMBL/GenBank/DDBJ databases">
        <title>Annotation of Gaeumannomyces graminis var. tritici R3-111a-1.</title>
        <authorList>
            <consortium name="The Broad Institute Genome Sequencing Platform"/>
            <person name="Ma L.-J."/>
            <person name="Dead R."/>
            <person name="Young S.K."/>
            <person name="Zeng Q."/>
            <person name="Gargeya S."/>
            <person name="Fitzgerald M."/>
            <person name="Haas B."/>
            <person name="Abouelleil A."/>
            <person name="Alvarado L."/>
            <person name="Arachchi H.M."/>
            <person name="Berlin A."/>
            <person name="Brown A."/>
            <person name="Chapman S.B."/>
            <person name="Chen Z."/>
            <person name="Dunbar C."/>
            <person name="Freedman E."/>
            <person name="Gearin G."/>
            <person name="Gellesch M."/>
            <person name="Goldberg J."/>
            <person name="Griggs A."/>
            <person name="Gujja S."/>
            <person name="Heiman D."/>
            <person name="Howarth C."/>
            <person name="Larson L."/>
            <person name="Lui A."/>
            <person name="MacDonald P.J.P."/>
            <person name="Mehta T."/>
            <person name="Montmayeur A."/>
            <person name="Murphy C."/>
            <person name="Neiman D."/>
            <person name="Pearson M."/>
            <person name="Priest M."/>
            <person name="Roberts A."/>
            <person name="Saif S."/>
            <person name="Shea T."/>
            <person name="Shenoy N."/>
            <person name="Sisk P."/>
            <person name="Stolte C."/>
            <person name="Sykes S."/>
            <person name="Yandava C."/>
            <person name="Wortman J."/>
            <person name="Nusbaum C."/>
            <person name="Birren B."/>
        </authorList>
    </citation>
    <scope>NUCLEOTIDE SEQUENCE</scope>
    <source>
        <strain evidence="11">R3-111a-1</strain>
    </source>
</reference>
<dbReference type="PRINTS" id="PR00390">
    <property type="entry name" value="PHPHLIPASEC"/>
</dbReference>
<dbReference type="RefSeq" id="XP_009226183.1">
    <property type="nucleotide sequence ID" value="XM_009227919.1"/>
</dbReference>
<dbReference type="Proteomes" id="UP000006039">
    <property type="component" value="Unassembled WGS sequence"/>
</dbReference>
<dbReference type="AlphaFoldDB" id="J3P973"/>
<dbReference type="InterPro" id="IPR001711">
    <property type="entry name" value="PLipase_C_Pinositol-sp_Y"/>
</dbReference>
<evidence type="ECO:0000256" key="6">
    <source>
        <dbReference type="ARBA" id="ARBA00059664"/>
    </source>
</evidence>
<evidence type="ECO:0000256" key="1">
    <source>
        <dbReference type="ARBA" id="ARBA00001195"/>
    </source>
</evidence>
<reference evidence="11" key="2">
    <citation type="submission" date="2010-07" db="EMBL/GenBank/DDBJ databases">
        <authorList>
            <consortium name="The Broad Institute Genome Sequencing Platform"/>
            <consortium name="Broad Institute Genome Sequencing Center for Infectious Disease"/>
            <person name="Ma L.-J."/>
            <person name="Dead R."/>
            <person name="Young S."/>
            <person name="Zeng Q."/>
            <person name="Koehrsen M."/>
            <person name="Alvarado L."/>
            <person name="Berlin A."/>
            <person name="Chapman S.B."/>
            <person name="Chen Z."/>
            <person name="Freedman E."/>
            <person name="Gellesch M."/>
            <person name="Goldberg J."/>
            <person name="Griggs A."/>
            <person name="Gujja S."/>
            <person name="Heilman E.R."/>
            <person name="Heiman D."/>
            <person name="Hepburn T."/>
            <person name="Howarth C."/>
            <person name="Jen D."/>
            <person name="Larson L."/>
            <person name="Mehta T."/>
            <person name="Neiman D."/>
            <person name="Pearson M."/>
            <person name="Roberts A."/>
            <person name="Saif S."/>
            <person name="Shea T."/>
            <person name="Shenoy N."/>
            <person name="Sisk P."/>
            <person name="Stolte C."/>
            <person name="Sykes S."/>
            <person name="Walk T."/>
            <person name="White J."/>
            <person name="Yandava C."/>
            <person name="Haas B."/>
            <person name="Nusbaum C."/>
            <person name="Birren B."/>
        </authorList>
    </citation>
    <scope>NUCLEOTIDE SEQUENCE</scope>
    <source>
        <strain evidence="11">R3-111a-1</strain>
    </source>
</reference>
<dbReference type="GeneID" id="20350516"/>
<dbReference type="GO" id="GO:0004435">
    <property type="term" value="F:phosphatidylinositol-4,5-bisphosphate phospholipase C activity"/>
    <property type="evidence" value="ECO:0007669"/>
    <property type="project" value="UniProtKB-EC"/>
</dbReference>
<evidence type="ECO:0000256" key="2">
    <source>
        <dbReference type="ARBA" id="ARBA00022801"/>
    </source>
</evidence>
<dbReference type="eggNOG" id="KOG0169">
    <property type="taxonomic scope" value="Eukaryota"/>
</dbReference>
<dbReference type="SUPFAM" id="SSF49562">
    <property type="entry name" value="C2 domain (Calcium/lipid-binding domain, CaLB)"/>
    <property type="match status" value="1"/>
</dbReference>
<dbReference type="GO" id="GO:0051209">
    <property type="term" value="P:release of sequestered calcium ion into cytosol"/>
    <property type="evidence" value="ECO:0007669"/>
    <property type="project" value="TreeGrafter"/>
</dbReference>
<feature type="region of interest" description="Disordered" evidence="8">
    <location>
        <begin position="570"/>
        <end position="595"/>
    </location>
</feature>
<dbReference type="PROSITE" id="PS50007">
    <property type="entry name" value="PIPLC_X_DOMAIN"/>
    <property type="match status" value="1"/>
</dbReference>
<name>J3P973_GAET3</name>
<dbReference type="PROSITE" id="PS50008">
    <property type="entry name" value="PIPLC_Y_DOMAIN"/>
    <property type="match status" value="1"/>
</dbReference>
<feature type="region of interest" description="Disordered" evidence="8">
    <location>
        <begin position="1"/>
        <end position="25"/>
    </location>
</feature>
<dbReference type="InterPro" id="IPR000008">
    <property type="entry name" value="C2_dom"/>
</dbReference>
<dbReference type="SMART" id="SM00149">
    <property type="entry name" value="PLCYc"/>
    <property type="match status" value="1"/>
</dbReference>
<reference evidence="13" key="1">
    <citation type="submission" date="2010-07" db="EMBL/GenBank/DDBJ databases">
        <title>The genome sequence of Gaeumannomyces graminis var. tritici strain R3-111a-1.</title>
        <authorList>
            <consortium name="The Broad Institute Genome Sequencing Platform"/>
            <person name="Ma L.-J."/>
            <person name="Dead R."/>
            <person name="Young S."/>
            <person name="Zeng Q."/>
            <person name="Koehrsen M."/>
            <person name="Alvarado L."/>
            <person name="Berlin A."/>
            <person name="Chapman S.B."/>
            <person name="Chen Z."/>
            <person name="Freedman E."/>
            <person name="Gellesch M."/>
            <person name="Goldberg J."/>
            <person name="Griggs A."/>
            <person name="Gujja S."/>
            <person name="Heilman E.R."/>
            <person name="Heiman D."/>
            <person name="Hepburn T."/>
            <person name="Howarth C."/>
            <person name="Jen D."/>
            <person name="Larson L."/>
            <person name="Mehta T."/>
            <person name="Neiman D."/>
            <person name="Pearson M."/>
            <person name="Roberts A."/>
            <person name="Saif S."/>
            <person name="Shea T."/>
            <person name="Shenoy N."/>
            <person name="Sisk P."/>
            <person name="Stolte C."/>
            <person name="Sykes S."/>
            <person name="Walk T."/>
            <person name="White J."/>
            <person name="Yandava C."/>
            <person name="Haas B."/>
            <person name="Nusbaum C."/>
            <person name="Birren B."/>
        </authorList>
    </citation>
    <scope>NUCLEOTIDE SEQUENCE [LARGE SCALE GENOMIC DNA]</scope>
    <source>
        <strain evidence="13">R3-111a-1</strain>
    </source>
</reference>
<feature type="domain" description="C2" evidence="9">
    <location>
        <begin position="513"/>
        <end position="668"/>
    </location>
</feature>
<feature type="domain" description="PI-PLC Y-box" evidence="10">
    <location>
        <begin position="396"/>
        <end position="509"/>
    </location>
</feature>
<dbReference type="Pfam" id="PF23617">
    <property type="entry name" value="EF-hand_15"/>
    <property type="match status" value="1"/>
</dbReference>
<keyword evidence="4 7" id="KW-0443">Lipid metabolism</keyword>
<keyword evidence="13" id="KW-1185">Reference proteome</keyword>
<dbReference type="EC" id="3.1.4.11" evidence="7"/>
<dbReference type="PROSITE" id="PS50004">
    <property type="entry name" value="C2"/>
    <property type="match status" value="1"/>
</dbReference>
<dbReference type="Pfam" id="PF00388">
    <property type="entry name" value="PI-PLC-X"/>
    <property type="match status" value="1"/>
</dbReference>
<feature type="region of interest" description="Disordered" evidence="8">
    <location>
        <begin position="158"/>
        <end position="191"/>
    </location>
</feature>
<reference evidence="12" key="5">
    <citation type="submission" date="2018-04" db="UniProtKB">
        <authorList>
            <consortium name="EnsemblFungi"/>
        </authorList>
    </citation>
    <scope>IDENTIFICATION</scope>
    <source>
        <strain evidence="12">R3-111a-1</strain>
    </source>
</reference>
<feature type="region of interest" description="Disordered" evidence="8">
    <location>
        <begin position="210"/>
        <end position="261"/>
    </location>
</feature>
<dbReference type="Gene3D" id="2.60.40.150">
    <property type="entry name" value="C2 domain"/>
    <property type="match status" value="1"/>
</dbReference>
<dbReference type="PANTHER" id="PTHR10336">
    <property type="entry name" value="PHOSPHOINOSITIDE-SPECIFIC PHOSPHOLIPASE C FAMILY PROTEIN"/>
    <property type="match status" value="1"/>
</dbReference>
<keyword evidence="2 7" id="KW-0378">Hydrolase</keyword>
<dbReference type="VEuPathDB" id="FungiDB:GGTG_10058"/>
<feature type="compositionally biased region" description="Low complexity" evidence="8">
    <location>
        <begin position="222"/>
        <end position="235"/>
    </location>
</feature>